<keyword evidence="3" id="KW-0804">Transcription</keyword>
<name>A0ABR0JVS7_9EURO</name>
<dbReference type="EMBL" id="JAVRRG010000251">
    <property type="protein sequence ID" value="KAK5075742.1"/>
    <property type="molecule type" value="Genomic_DNA"/>
</dbReference>
<keyword evidence="4" id="KW-0539">Nucleus</keyword>
<evidence type="ECO:0000256" key="2">
    <source>
        <dbReference type="ARBA" id="ARBA00010059"/>
    </source>
</evidence>
<organism evidence="6 7">
    <name type="scientific">Lithohypha guttulata</name>
    <dbReference type="NCBI Taxonomy" id="1690604"/>
    <lineage>
        <taxon>Eukaryota</taxon>
        <taxon>Fungi</taxon>
        <taxon>Dikarya</taxon>
        <taxon>Ascomycota</taxon>
        <taxon>Pezizomycotina</taxon>
        <taxon>Eurotiomycetes</taxon>
        <taxon>Chaetothyriomycetidae</taxon>
        <taxon>Chaetothyriales</taxon>
        <taxon>Trichomeriaceae</taxon>
        <taxon>Lithohypha</taxon>
    </lineage>
</organism>
<feature type="compositionally biased region" description="Basic and acidic residues" evidence="5">
    <location>
        <begin position="213"/>
        <end position="230"/>
    </location>
</feature>
<evidence type="ECO:0000313" key="6">
    <source>
        <dbReference type="EMBL" id="KAK5075742.1"/>
    </source>
</evidence>
<keyword evidence="7" id="KW-1185">Reference proteome</keyword>
<dbReference type="Gene3D" id="2.30.18.10">
    <property type="entry name" value="Transcription factor IIA (TFIIA), beta-barrel domain"/>
    <property type="match status" value="1"/>
</dbReference>
<feature type="compositionally biased region" description="Low complexity" evidence="5">
    <location>
        <begin position="313"/>
        <end position="326"/>
    </location>
</feature>
<dbReference type="Pfam" id="PF03153">
    <property type="entry name" value="TFIIA"/>
    <property type="match status" value="1"/>
</dbReference>
<feature type="compositionally biased region" description="Polar residues" evidence="5">
    <location>
        <begin position="104"/>
        <end position="114"/>
    </location>
</feature>
<dbReference type="Proteomes" id="UP001345013">
    <property type="component" value="Unassembled WGS sequence"/>
</dbReference>
<feature type="compositionally biased region" description="Low complexity" evidence="5">
    <location>
        <begin position="82"/>
        <end position="99"/>
    </location>
</feature>
<evidence type="ECO:0000256" key="5">
    <source>
        <dbReference type="SAM" id="MobiDB-lite"/>
    </source>
</evidence>
<feature type="region of interest" description="Disordered" evidence="5">
    <location>
        <begin position="53"/>
        <end position="137"/>
    </location>
</feature>
<feature type="compositionally biased region" description="Polar residues" evidence="5">
    <location>
        <begin position="233"/>
        <end position="248"/>
    </location>
</feature>
<accession>A0ABR0JVS7</accession>
<feature type="compositionally biased region" description="Low complexity" evidence="5">
    <location>
        <begin position="171"/>
        <end position="192"/>
    </location>
</feature>
<evidence type="ECO:0000256" key="3">
    <source>
        <dbReference type="ARBA" id="ARBA00023163"/>
    </source>
</evidence>
<sequence length="405" mass="45166">MSKSSVPDVYAKVIKDVCEASRVDFEEGGVDLNALEMLKQGWQKRLSAEHIATFPWDPKPEPASKPEPTPVSSSAKPVHTLPSNGATNTPPSSTSTPGPHVKQETQQYATQPPLQANHAGKRYSPTQPVGGAERAASLLQQQYGEQAAAQVAQLQQQNQSVVAPAAFAGSQRQQTPYELQLQQQQQRQQQLEYQRRIQQEYQQRQQQPHQPHIKQEFKEEAKEEFKHEDSTYGYPQSYNVNTIKNSQVDGPADAREEYEAEIAHRRTLVAQHRPASDRLIRDQVLASQQTLEAGGLMMPLGSHRSSRSKRTVAQRQAASSSLSRAQGDAPGDEEEDEDAINSDLDDPDELDGANEGDDDVTNVMLCTYDKVQRVKNKWKCTLKDGVLKVDGAEFVFHKGQGEFEW</sequence>
<feature type="region of interest" description="Disordered" evidence="5">
    <location>
        <begin position="295"/>
        <end position="359"/>
    </location>
</feature>
<evidence type="ECO:0000256" key="4">
    <source>
        <dbReference type="ARBA" id="ARBA00023242"/>
    </source>
</evidence>
<protein>
    <submittedName>
        <fullName evidence="6">Transcription factor IIA subunit alpha</fullName>
    </submittedName>
</protein>
<dbReference type="PANTHER" id="PTHR12694">
    <property type="entry name" value="TRANSCRIPTION INITIATION FACTOR IIA SUBUNIT 1"/>
    <property type="match status" value="1"/>
</dbReference>
<comment type="caution">
    <text evidence="6">The sequence shown here is derived from an EMBL/GenBank/DDBJ whole genome shotgun (WGS) entry which is preliminary data.</text>
</comment>
<dbReference type="SUPFAM" id="SSF47396">
    <property type="entry name" value="Transcription factor IIA (TFIIA), alpha-helical domain"/>
    <property type="match status" value="1"/>
</dbReference>
<dbReference type="SMART" id="SM01371">
    <property type="entry name" value="TFIIA"/>
    <property type="match status" value="1"/>
</dbReference>
<feature type="region of interest" description="Disordered" evidence="5">
    <location>
        <begin position="170"/>
        <end position="252"/>
    </location>
</feature>
<gene>
    <name evidence="6" type="primary">TOA1</name>
    <name evidence="6" type="ORF">LTR24_009922</name>
</gene>
<dbReference type="SUPFAM" id="SSF50784">
    <property type="entry name" value="Transcription factor IIA (TFIIA), beta-barrel domain"/>
    <property type="match status" value="1"/>
</dbReference>
<evidence type="ECO:0000256" key="1">
    <source>
        <dbReference type="ARBA" id="ARBA00004123"/>
    </source>
</evidence>
<dbReference type="PANTHER" id="PTHR12694:SF8">
    <property type="entry name" value="TRANSCRIPTION INITIATION FACTOR IIA SUBUNIT 1"/>
    <property type="match status" value="1"/>
</dbReference>
<feature type="compositionally biased region" description="Low complexity" evidence="5">
    <location>
        <begin position="199"/>
        <end position="210"/>
    </location>
</feature>
<proteinExistence type="inferred from homology"/>
<dbReference type="InterPro" id="IPR004855">
    <property type="entry name" value="TFIIA_asu/bsu"/>
</dbReference>
<evidence type="ECO:0000313" key="7">
    <source>
        <dbReference type="Proteomes" id="UP001345013"/>
    </source>
</evidence>
<dbReference type="InterPro" id="IPR009088">
    <property type="entry name" value="TFIIA_b-brl"/>
</dbReference>
<comment type="similarity">
    <text evidence="2">Belongs to the TFIIA subunit 1 family.</text>
</comment>
<comment type="subcellular location">
    <subcellularLocation>
        <location evidence="1">Nucleus</location>
    </subcellularLocation>
</comment>
<reference evidence="6 7" key="1">
    <citation type="submission" date="2023-08" db="EMBL/GenBank/DDBJ databases">
        <title>Black Yeasts Isolated from many extreme environments.</title>
        <authorList>
            <person name="Coleine C."/>
            <person name="Stajich J.E."/>
            <person name="Selbmann L."/>
        </authorList>
    </citation>
    <scope>NUCLEOTIDE SEQUENCE [LARGE SCALE GENOMIC DNA]</scope>
    <source>
        <strain evidence="6 7">CCFEE 5885</strain>
    </source>
</reference>
<dbReference type="CDD" id="cd07976">
    <property type="entry name" value="TFIIA_alpha_beta_like"/>
    <property type="match status" value="1"/>
</dbReference>
<dbReference type="Gene3D" id="1.10.287.100">
    <property type="match status" value="1"/>
</dbReference>
<feature type="compositionally biased region" description="Acidic residues" evidence="5">
    <location>
        <begin position="330"/>
        <end position="359"/>
    </location>
</feature>